<accession>A0A378XXW6</accession>
<dbReference type="GO" id="GO:0047462">
    <property type="term" value="F:phenylalanine racemase (ATP-hydrolyzing) activity"/>
    <property type="evidence" value="ECO:0007669"/>
    <property type="project" value="UniProtKB-EC"/>
</dbReference>
<proteinExistence type="predicted"/>
<protein>
    <submittedName>
        <fullName evidence="2">Non-ribosomal peptide synthetase</fullName>
        <ecNumber evidence="2">5.1.1.11</ecNumber>
    </submittedName>
</protein>
<dbReference type="Proteomes" id="UP000254400">
    <property type="component" value="Unassembled WGS sequence"/>
</dbReference>
<dbReference type="GO" id="GO:0005829">
    <property type="term" value="C:cytosol"/>
    <property type="evidence" value="ECO:0007669"/>
    <property type="project" value="TreeGrafter"/>
</dbReference>
<dbReference type="AlphaFoldDB" id="A0A378XXW6"/>
<dbReference type="InterPro" id="IPR000873">
    <property type="entry name" value="AMP-dep_synth/lig_dom"/>
</dbReference>
<dbReference type="SUPFAM" id="SSF56801">
    <property type="entry name" value="Acetyl-CoA synthetase-like"/>
    <property type="match status" value="1"/>
</dbReference>
<gene>
    <name evidence="2" type="primary">nrpS1</name>
    <name evidence="2" type="ORF">NCTC10343_02712</name>
</gene>
<dbReference type="EMBL" id="UGSC01000001">
    <property type="protein sequence ID" value="SUA69846.1"/>
    <property type="molecule type" value="Genomic_DNA"/>
</dbReference>
<evidence type="ECO:0000259" key="1">
    <source>
        <dbReference type="Pfam" id="PF00501"/>
    </source>
</evidence>
<dbReference type="GO" id="GO:0031177">
    <property type="term" value="F:phosphopantetheine binding"/>
    <property type="evidence" value="ECO:0007669"/>
    <property type="project" value="TreeGrafter"/>
</dbReference>
<evidence type="ECO:0000313" key="3">
    <source>
        <dbReference type="Proteomes" id="UP000254400"/>
    </source>
</evidence>
<keyword evidence="2" id="KW-0413">Isomerase</keyword>
<feature type="domain" description="AMP-dependent synthetase/ligase" evidence="1">
    <location>
        <begin position="23"/>
        <end position="77"/>
    </location>
</feature>
<name>A0A378XXW6_PAEPO</name>
<dbReference type="PANTHER" id="PTHR45527:SF14">
    <property type="entry name" value="PLIPASTATIN SYNTHASE SUBUNIT B"/>
    <property type="match status" value="1"/>
</dbReference>
<dbReference type="GO" id="GO:0044550">
    <property type="term" value="P:secondary metabolite biosynthetic process"/>
    <property type="evidence" value="ECO:0007669"/>
    <property type="project" value="TreeGrafter"/>
</dbReference>
<dbReference type="RefSeq" id="WP_019687361.1">
    <property type="nucleotide sequence ID" value="NZ_CP036496.1"/>
</dbReference>
<evidence type="ECO:0000313" key="2">
    <source>
        <dbReference type="EMBL" id="SUA69846.1"/>
    </source>
</evidence>
<dbReference type="Gene3D" id="3.40.50.12780">
    <property type="entry name" value="N-terminal domain of ligase-like"/>
    <property type="match status" value="1"/>
</dbReference>
<dbReference type="EC" id="5.1.1.11" evidence="2"/>
<dbReference type="GeneID" id="93346097"/>
<dbReference type="GO" id="GO:0043041">
    <property type="term" value="P:amino acid activation for nonribosomal peptide biosynthetic process"/>
    <property type="evidence" value="ECO:0007669"/>
    <property type="project" value="TreeGrafter"/>
</dbReference>
<dbReference type="Pfam" id="PF00501">
    <property type="entry name" value="AMP-binding"/>
    <property type="match status" value="1"/>
</dbReference>
<dbReference type="InterPro" id="IPR042099">
    <property type="entry name" value="ANL_N_sf"/>
</dbReference>
<reference evidence="2 3" key="1">
    <citation type="submission" date="2018-06" db="EMBL/GenBank/DDBJ databases">
        <authorList>
            <consortium name="Pathogen Informatics"/>
            <person name="Doyle S."/>
        </authorList>
    </citation>
    <scope>NUCLEOTIDE SEQUENCE [LARGE SCALE GENOMIC DNA]</scope>
    <source>
        <strain evidence="2 3">NCTC10343</strain>
    </source>
</reference>
<organism evidence="2 3">
    <name type="scientific">Paenibacillus polymyxa</name>
    <name type="common">Bacillus polymyxa</name>
    <dbReference type="NCBI Taxonomy" id="1406"/>
    <lineage>
        <taxon>Bacteria</taxon>
        <taxon>Bacillati</taxon>
        <taxon>Bacillota</taxon>
        <taxon>Bacilli</taxon>
        <taxon>Bacillales</taxon>
        <taxon>Paenibacillaceae</taxon>
        <taxon>Paenibacillus</taxon>
    </lineage>
</organism>
<sequence>MKLSMLHGMLADYPREKTIHQLFEEQVERTPDHVAIVLGDKHLTYADLNKQANQLAHALRVKGVDKDEPVGIMVECSLTISIPNFMSITQNRF</sequence>
<dbReference type="PANTHER" id="PTHR45527">
    <property type="entry name" value="NONRIBOSOMAL PEPTIDE SYNTHETASE"/>
    <property type="match status" value="1"/>
</dbReference>